<evidence type="ECO:0000313" key="3">
    <source>
        <dbReference type="EMBL" id="MCR2807192.1"/>
    </source>
</evidence>
<organism evidence="3 4">
    <name type="scientific">Paenibacillus soyae</name>
    <dbReference type="NCBI Taxonomy" id="2969249"/>
    <lineage>
        <taxon>Bacteria</taxon>
        <taxon>Bacillati</taxon>
        <taxon>Bacillota</taxon>
        <taxon>Bacilli</taxon>
        <taxon>Bacillales</taxon>
        <taxon>Paenibacillaceae</taxon>
        <taxon>Paenibacillus</taxon>
    </lineage>
</organism>
<gene>
    <name evidence="3" type="ORF">NQZ67_25225</name>
</gene>
<sequence length="53" mass="5842">MSEQLKYELAKDLGFYNTVQEEGWGGIKAKDAGNMVKRAIQLAEQAAAKSQQP</sequence>
<dbReference type="AlphaFoldDB" id="A0A9X2N155"/>
<evidence type="ECO:0000256" key="2">
    <source>
        <dbReference type="ARBA" id="ARBA00023125"/>
    </source>
</evidence>
<dbReference type="EMBL" id="JANIPJ010000024">
    <property type="protein sequence ID" value="MCR2807192.1"/>
    <property type="molecule type" value="Genomic_DNA"/>
</dbReference>
<reference evidence="3" key="1">
    <citation type="submission" date="2022-08" db="EMBL/GenBank/DDBJ databases">
        <title>The genomic sequence of strain Paenibacillus sp. SCIV0701.</title>
        <authorList>
            <person name="Zhao H."/>
        </authorList>
    </citation>
    <scope>NUCLEOTIDE SEQUENCE</scope>
    <source>
        <strain evidence="3">SCIV0701</strain>
    </source>
</reference>
<dbReference type="GO" id="GO:0006265">
    <property type="term" value="P:DNA topological change"/>
    <property type="evidence" value="ECO:0007669"/>
    <property type="project" value="InterPro"/>
</dbReference>
<name>A0A9X2N155_9BACL</name>
<dbReference type="InterPro" id="IPR018126">
    <property type="entry name" value="SASP_alpha/beta-type_CS"/>
</dbReference>
<dbReference type="PROSITE" id="PS00304">
    <property type="entry name" value="SASP_1"/>
    <property type="match status" value="1"/>
</dbReference>
<accession>A0A9X2N155</accession>
<keyword evidence="2" id="KW-0238">DNA-binding</keyword>
<dbReference type="Proteomes" id="UP001141950">
    <property type="component" value="Unassembled WGS sequence"/>
</dbReference>
<comment type="caution">
    <text evidence="3">The sequence shown here is derived from an EMBL/GenBank/DDBJ whole genome shotgun (WGS) entry which is preliminary data.</text>
</comment>
<dbReference type="InterPro" id="IPR038300">
    <property type="entry name" value="SASP_sf_alpha/beta"/>
</dbReference>
<comment type="similarity">
    <text evidence="1">Belongs to the alpha/beta-type SASP family.</text>
</comment>
<protein>
    <submittedName>
        <fullName evidence="3">Alpha/beta-type small acid-soluble spore protein</fullName>
    </submittedName>
</protein>
<dbReference type="InterPro" id="IPR001448">
    <property type="entry name" value="SASP_alpha/beta-type"/>
</dbReference>
<dbReference type="Gene3D" id="6.10.10.80">
    <property type="entry name" value="Small, acid-soluble spore protein, alpha/beta type-like"/>
    <property type="match status" value="1"/>
</dbReference>
<proteinExistence type="inferred from homology"/>
<dbReference type="GO" id="GO:0003690">
    <property type="term" value="F:double-stranded DNA binding"/>
    <property type="evidence" value="ECO:0007669"/>
    <property type="project" value="InterPro"/>
</dbReference>
<dbReference type="Pfam" id="PF00269">
    <property type="entry name" value="SASP"/>
    <property type="match status" value="1"/>
</dbReference>
<keyword evidence="4" id="KW-1185">Reference proteome</keyword>
<evidence type="ECO:0000313" key="4">
    <source>
        <dbReference type="Proteomes" id="UP001141950"/>
    </source>
</evidence>
<evidence type="ECO:0000256" key="1">
    <source>
        <dbReference type="ARBA" id="ARBA00005442"/>
    </source>
</evidence>